<evidence type="ECO:0000256" key="1">
    <source>
        <dbReference type="SAM" id="MobiDB-lite"/>
    </source>
</evidence>
<keyword evidence="4" id="KW-1185">Reference proteome</keyword>
<dbReference type="InterPro" id="IPR043537">
    <property type="entry name" value="Tiam1/Tiam2/Sif"/>
</dbReference>
<protein>
    <submittedName>
        <fullName evidence="3">SIF2 protein</fullName>
    </submittedName>
</protein>
<dbReference type="Pfam" id="PF02196">
    <property type="entry name" value="RBD"/>
    <property type="match status" value="1"/>
</dbReference>
<dbReference type="SUPFAM" id="SSF50729">
    <property type="entry name" value="PH domain-like"/>
    <property type="match status" value="1"/>
</dbReference>
<dbReference type="PANTHER" id="PTHR46001">
    <property type="entry name" value="TIAM (MAMMALIAN TUMOR INVASION AND METASTASIS FACTOR) HOMOLOG"/>
    <property type="match status" value="1"/>
</dbReference>
<sequence>MSDDDRMSLTTAVSDDDDGESAINSPYRKQTGTAAASFNCTGAVRKAGFLSVKKWLLRKKHQIELAKKRGWRGYWVCLKGTTLLFYPCDSQESRAMEAAPKHLIIVDGAIMQPIPEHPKKDYIFCLSTAFGDAYLFQSLLTHVSRATKQTLNKLGVFTVSSFHAFICARSPSLLNNLLAGRGATKRRPPLLSRSNSGSSRRSLQISSRDEEKSVKVSVPENQVRSSGHRLVSVFLRDAMTVEEFLASACTRKNLNPMEHFVRVKKRRDMEDHNYFVPHRTDLIETYVSLTDRNWQV</sequence>
<feature type="non-terminal residue" evidence="3">
    <location>
        <position position="1"/>
    </location>
</feature>
<dbReference type="InterPro" id="IPR011993">
    <property type="entry name" value="PH-like_dom_sf"/>
</dbReference>
<gene>
    <name evidence="3" type="primary">Sif_2</name>
    <name evidence="3" type="ORF">G6Z78_0000077</name>
</gene>
<reference evidence="3" key="1">
    <citation type="submission" date="2020-02" db="EMBL/GenBank/DDBJ databases">
        <title>Relaxed selection underlies rapid genomic changes in the transitions from sociality to social parasitism in ants.</title>
        <authorList>
            <person name="Bi X."/>
        </authorList>
    </citation>
    <scope>NUCLEOTIDE SEQUENCE</scope>
    <source>
        <strain evidence="3">BGI-DK2014c</strain>
        <tissue evidence="3">Whole body</tissue>
    </source>
</reference>
<dbReference type="Gene3D" id="2.30.29.30">
    <property type="entry name" value="Pleckstrin-homology domain (PH domain)/Phosphotyrosine-binding domain (PTB)"/>
    <property type="match status" value="1"/>
</dbReference>
<organism evidence="3 4">
    <name type="scientific">Pseudoatta argentina</name>
    <dbReference type="NCBI Taxonomy" id="621737"/>
    <lineage>
        <taxon>Eukaryota</taxon>
        <taxon>Metazoa</taxon>
        <taxon>Ecdysozoa</taxon>
        <taxon>Arthropoda</taxon>
        <taxon>Hexapoda</taxon>
        <taxon>Insecta</taxon>
        <taxon>Pterygota</taxon>
        <taxon>Neoptera</taxon>
        <taxon>Endopterygota</taxon>
        <taxon>Hymenoptera</taxon>
        <taxon>Apocrita</taxon>
        <taxon>Aculeata</taxon>
        <taxon>Formicoidea</taxon>
        <taxon>Formicidae</taxon>
        <taxon>Myrmicinae</taxon>
        <taxon>Pseudoatta</taxon>
    </lineage>
</organism>
<dbReference type="SMART" id="SM00455">
    <property type="entry name" value="RBD"/>
    <property type="match status" value="1"/>
</dbReference>
<dbReference type="GO" id="GO:0007264">
    <property type="term" value="P:small GTPase-mediated signal transduction"/>
    <property type="evidence" value="ECO:0007669"/>
    <property type="project" value="InterPro"/>
</dbReference>
<dbReference type="Gene3D" id="6.10.140.680">
    <property type="match status" value="1"/>
</dbReference>
<dbReference type="PROSITE" id="PS50898">
    <property type="entry name" value="RBD"/>
    <property type="match status" value="1"/>
</dbReference>
<feature type="region of interest" description="Disordered" evidence="1">
    <location>
        <begin position="185"/>
        <end position="219"/>
    </location>
</feature>
<name>A0A836JTG0_9HYME</name>
<dbReference type="InterPro" id="IPR003116">
    <property type="entry name" value="RBD_dom"/>
</dbReference>
<dbReference type="InterPro" id="IPR040655">
    <property type="entry name" value="TIAM1_CC-Ex"/>
</dbReference>
<accession>A0A836JTG0</accession>
<feature type="non-terminal residue" evidence="3">
    <location>
        <position position="296"/>
    </location>
</feature>
<dbReference type="Pfam" id="PF18385">
    <property type="entry name" value="Tiam_CC_Ex"/>
    <property type="match status" value="1"/>
</dbReference>
<dbReference type="GO" id="GO:0005085">
    <property type="term" value="F:guanyl-nucleotide exchange factor activity"/>
    <property type="evidence" value="ECO:0007669"/>
    <property type="project" value="InterPro"/>
</dbReference>
<comment type="caution">
    <text evidence="3">The sequence shown here is derived from an EMBL/GenBank/DDBJ whole genome shotgun (WGS) entry which is preliminary data.</text>
</comment>
<feature type="region of interest" description="Disordered" evidence="1">
    <location>
        <begin position="1"/>
        <end position="26"/>
    </location>
</feature>
<evidence type="ECO:0000313" key="4">
    <source>
        <dbReference type="Proteomes" id="UP000668214"/>
    </source>
</evidence>
<dbReference type="Proteomes" id="UP000668214">
    <property type="component" value="Unassembled WGS sequence"/>
</dbReference>
<dbReference type="EMBL" id="JAANIA010000429">
    <property type="protein sequence ID" value="KAG5324470.1"/>
    <property type="molecule type" value="Genomic_DNA"/>
</dbReference>
<evidence type="ECO:0000259" key="2">
    <source>
        <dbReference type="PROSITE" id="PS50898"/>
    </source>
</evidence>
<feature type="compositionally biased region" description="Low complexity" evidence="1">
    <location>
        <begin position="189"/>
        <end position="206"/>
    </location>
</feature>
<proteinExistence type="predicted"/>
<dbReference type="PANTHER" id="PTHR46001:SF3">
    <property type="entry name" value="PROTEIN STILL LIFE, ISOFORM SIF TYPE 1"/>
    <property type="match status" value="1"/>
</dbReference>
<dbReference type="AlphaFoldDB" id="A0A836JTG0"/>
<feature type="domain" description="RBD" evidence="2">
    <location>
        <begin position="219"/>
        <end position="286"/>
    </location>
</feature>
<evidence type="ECO:0000313" key="3">
    <source>
        <dbReference type="EMBL" id="KAG5324470.1"/>
    </source>
</evidence>